<sequence length="164" mass="17919">MNKKILLSLALSLVISGCVTTTSTLVDSNITSYNYNGRMKLTNSYNVSALKSITSDSETNIETVGLKLTYTDSDKVKQELQIPADKIGAFKFILLQKSQVAEGARDGIAQLEIGLYKQLNVSADFVDGERIVSIASLDGVFALKHEGVKDLFRLLDEIQKGVIK</sequence>
<evidence type="ECO:0000313" key="2">
    <source>
        <dbReference type="EMBL" id="PQJ52802.1"/>
    </source>
</evidence>
<dbReference type="AlphaFoldDB" id="A0A2S7UTE7"/>
<dbReference type="EMBL" id="MSCH01000003">
    <property type="protein sequence ID" value="PQJ52802.1"/>
    <property type="molecule type" value="Genomic_DNA"/>
</dbReference>
<evidence type="ECO:0008006" key="4">
    <source>
        <dbReference type="Google" id="ProtNLM"/>
    </source>
</evidence>
<organism evidence="2 3">
    <name type="scientific">Psychrosphaera saromensis</name>
    <dbReference type="NCBI Taxonomy" id="716813"/>
    <lineage>
        <taxon>Bacteria</taxon>
        <taxon>Pseudomonadati</taxon>
        <taxon>Pseudomonadota</taxon>
        <taxon>Gammaproteobacteria</taxon>
        <taxon>Alteromonadales</taxon>
        <taxon>Pseudoalteromonadaceae</taxon>
        <taxon>Psychrosphaera</taxon>
    </lineage>
</organism>
<feature type="signal peptide" evidence="1">
    <location>
        <begin position="1"/>
        <end position="21"/>
    </location>
</feature>
<evidence type="ECO:0000256" key="1">
    <source>
        <dbReference type="SAM" id="SignalP"/>
    </source>
</evidence>
<dbReference type="PROSITE" id="PS51257">
    <property type="entry name" value="PROKAR_LIPOPROTEIN"/>
    <property type="match status" value="1"/>
</dbReference>
<reference evidence="2 3" key="1">
    <citation type="submission" date="2016-12" db="EMBL/GenBank/DDBJ databases">
        <title>Diversity of luminous bacteria.</title>
        <authorList>
            <person name="Yoshizawa S."/>
            <person name="Kogure K."/>
        </authorList>
    </citation>
    <scope>NUCLEOTIDE SEQUENCE [LARGE SCALE GENOMIC DNA]</scope>
    <source>
        <strain evidence="2 3">SA4-48</strain>
    </source>
</reference>
<keyword evidence="3" id="KW-1185">Reference proteome</keyword>
<evidence type="ECO:0000313" key="3">
    <source>
        <dbReference type="Proteomes" id="UP000239007"/>
    </source>
</evidence>
<dbReference type="Proteomes" id="UP000239007">
    <property type="component" value="Unassembled WGS sequence"/>
</dbReference>
<protein>
    <recommendedName>
        <fullName evidence="4">DUF4410 domain-containing protein</fullName>
    </recommendedName>
</protein>
<keyword evidence="1" id="KW-0732">Signal</keyword>
<dbReference type="RefSeq" id="WP_105051272.1">
    <property type="nucleotide sequence ID" value="NZ_BMYG01000004.1"/>
</dbReference>
<gene>
    <name evidence="2" type="ORF">BTO11_03450</name>
</gene>
<name>A0A2S7UTE7_9GAMM</name>
<accession>A0A2S7UTE7</accession>
<feature type="chain" id="PRO_5015460371" description="DUF4410 domain-containing protein" evidence="1">
    <location>
        <begin position="22"/>
        <end position="164"/>
    </location>
</feature>
<comment type="caution">
    <text evidence="2">The sequence shown here is derived from an EMBL/GenBank/DDBJ whole genome shotgun (WGS) entry which is preliminary data.</text>
</comment>
<proteinExistence type="predicted"/>